<dbReference type="GO" id="GO:0004521">
    <property type="term" value="F:RNA endonuclease activity"/>
    <property type="evidence" value="ECO:0007669"/>
    <property type="project" value="UniProtKB-UniRule"/>
</dbReference>
<feature type="binding site" evidence="7">
    <location>
        <position position="124"/>
    </location>
    <ligand>
        <name>Zn(2+)</name>
        <dbReference type="ChEBI" id="CHEBI:29105"/>
        <note>catalytic</note>
    </ligand>
</feature>
<keyword evidence="5 7" id="KW-0378">Hydrolase</keyword>
<dbReference type="InterPro" id="IPR002036">
    <property type="entry name" value="YbeY"/>
</dbReference>
<dbReference type="AlphaFoldDB" id="A0A1G1WDW2"/>
<comment type="caution">
    <text evidence="8">The sequence shown here is derived from an EMBL/GenBank/DDBJ whole genome shotgun (WGS) entry which is preliminary data.</text>
</comment>
<keyword evidence="7" id="KW-0698">rRNA processing</keyword>
<evidence type="ECO:0000256" key="4">
    <source>
        <dbReference type="ARBA" id="ARBA00022759"/>
    </source>
</evidence>
<organism evidence="8 9">
    <name type="scientific">Candidatus Woykebacteria bacterium RBG_16_39_9b</name>
    <dbReference type="NCBI Taxonomy" id="1802595"/>
    <lineage>
        <taxon>Bacteria</taxon>
        <taxon>Candidatus Woykeibacteriota</taxon>
    </lineage>
</organism>
<reference evidence="8 9" key="1">
    <citation type="journal article" date="2016" name="Nat. Commun.">
        <title>Thousands of microbial genomes shed light on interconnected biogeochemical processes in an aquifer system.</title>
        <authorList>
            <person name="Anantharaman K."/>
            <person name="Brown C.T."/>
            <person name="Hug L.A."/>
            <person name="Sharon I."/>
            <person name="Castelle C.J."/>
            <person name="Probst A.J."/>
            <person name="Thomas B.C."/>
            <person name="Singh A."/>
            <person name="Wilkins M.J."/>
            <person name="Karaoz U."/>
            <person name="Brodie E.L."/>
            <person name="Williams K.H."/>
            <person name="Hubbard S.S."/>
            <person name="Banfield J.F."/>
        </authorList>
    </citation>
    <scope>NUCLEOTIDE SEQUENCE [LARGE SCALE GENOMIC DNA]</scope>
</reference>
<dbReference type="GO" id="GO:0004222">
    <property type="term" value="F:metalloendopeptidase activity"/>
    <property type="evidence" value="ECO:0007669"/>
    <property type="project" value="InterPro"/>
</dbReference>
<dbReference type="STRING" id="1802595.A2134_01880"/>
<dbReference type="Pfam" id="PF02130">
    <property type="entry name" value="YbeY"/>
    <property type="match status" value="1"/>
</dbReference>
<evidence type="ECO:0000256" key="3">
    <source>
        <dbReference type="ARBA" id="ARBA00022723"/>
    </source>
</evidence>
<accession>A0A1G1WDW2</accession>
<dbReference type="GO" id="GO:0008270">
    <property type="term" value="F:zinc ion binding"/>
    <property type="evidence" value="ECO:0007669"/>
    <property type="project" value="UniProtKB-UniRule"/>
</dbReference>
<evidence type="ECO:0000313" key="9">
    <source>
        <dbReference type="Proteomes" id="UP000178162"/>
    </source>
</evidence>
<protein>
    <recommendedName>
        <fullName evidence="7">Endoribonuclease YbeY</fullName>
        <ecNumber evidence="7">3.1.-.-</ecNumber>
    </recommendedName>
</protein>
<dbReference type="EMBL" id="MHCR01000006">
    <property type="protein sequence ID" value="OGY25886.1"/>
    <property type="molecule type" value="Genomic_DNA"/>
</dbReference>
<keyword evidence="7" id="KW-0963">Cytoplasm</keyword>
<keyword evidence="6 7" id="KW-0862">Zinc</keyword>
<feature type="binding site" evidence="7">
    <location>
        <position position="130"/>
    </location>
    <ligand>
        <name>Zn(2+)</name>
        <dbReference type="ChEBI" id="CHEBI:29105"/>
        <note>catalytic</note>
    </ligand>
</feature>
<dbReference type="PANTHER" id="PTHR46986">
    <property type="entry name" value="ENDORIBONUCLEASE YBEY, CHLOROPLASTIC"/>
    <property type="match status" value="1"/>
</dbReference>
<comment type="cofactor">
    <cofactor evidence="7">
        <name>Zn(2+)</name>
        <dbReference type="ChEBI" id="CHEBI:29105"/>
    </cofactor>
    <text evidence="7">Binds 1 zinc ion.</text>
</comment>
<sequence>MYKIETYVEPHYPVKRSYFSDIVQKTLGSNRIKGGVKLTISVIGDRKMRYLNKQFRDIDSTTDVLAFPYTLETGTKQFIDSSGDKYLNLGEVVISYPQLLNRAAKEETLVDEMLAILTIHGVLHLIGINHKTAEDTLLMESMEDQILSSIRS</sequence>
<evidence type="ECO:0000256" key="2">
    <source>
        <dbReference type="ARBA" id="ARBA00022722"/>
    </source>
</evidence>
<dbReference type="InterPro" id="IPR023091">
    <property type="entry name" value="MetalPrtase_cat_dom_sf_prd"/>
</dbReference>
<name>A0A1G1WDW2_9BACT</name>
<dbReference type="GO" id="GO:0006364">
    <property type="term" value="P:rRNA processing"/>
    <property type="evidence" value="ECO:0007669"/>
    <property type="project" value="UniProtKB-UniRule"/>
</dbReference>
<dbReference type="HAMAP" id="MF_00009">
    <property type="entry name" value="Endoribonucl_YbeY"/>
    <property type="match status" value="1"/>
</dbReference>
<dbReference type="Proteomes" id="UP000178162">
    <property type="component" value="Unassembled WGS sequence"/>
</dbReference>
<evidence type="ECO:0000256" key="1">
    <source>
        <dbReference type="ARBA" id="ARBA00010875"/>
    </source>
</evidence>
<dbReference type="SUPFAM" id="SSF55486">
    <property type="entry name" value="Metalloproteases ('zincins'), catalytic domain"/>
    <property type="match status" value="1"/>
</dbReference>
<keyword evidence="4 7" id="KW-0255">Endonuclease</keyword>
<evidence type="ECO:0000256" key="6">
    <source>
        <dbReference type="ARBA" id="ARBA00022833"/>
    </source>
</evidence>
<dbReference type="NCBIfam" id="TIGR00043">
    <property type="entry name" value="rRNA maturation RNase YbeY"/>
    <property type="match status" value="1"/>
</dbReference>
<dbReference type="PANTHER" id="PTHR46986:SF1">
    <property type="entry name" value="ENDORIBONUCLEASE YBEY, CHLOROPLASTIC"/>
    <property type="match status" value="1"/>
</dbReference>
<keyword evidence="7" id="KW-0690">Ribosome biogenesis</keyword>
<comment type="subcellular location">
    <subcellularLocation>
        <location evidence="7">Cytoplasm</location>
    </subcellularLocation>
</comment>
<dbReference type="Gene3D" id="3.40.390.30">
    <property type="entry name" value="Metalloproteases ('zincins'), catalytic domain"/>
    <property type="match status" value="1"/>
</dbReference>
<comment type="similarity">
    <text evidence="1 7">Belongs to the endoribonuclease YbeY family.</text>
</comment>
<dbReference type="GO" id="GO:0005737">
    <property type="term" value="C:cytoplasm"/>
    <property type="evidence" value="ECO:0007669"/>
    <property type="project" value="UniProtKB-SubCell"/>
</dbReference>
<comment type="function">
    <text evidence="7">Single strand-specific metallo-endoribonuclease involved in late-stage 70S ribosome quality control and in maturation of the 3' terminus of the 16S rRNA.</text>
</comment>
<evidence type="ECO:0000256" key="7">
    <source>
        <dbReference type="HAMAP-Rule" id="MF_00009"/>
    </source>
</evidence>
<keyword evidence="3 7" id="KW-0479">Metal-binding</keyword>
<feature type="binding site" evidence="7">
    <location>
        <position position="120"/>
    </location>
    <ligand>
        <name>Zn(2+)</name>
        <dbReference type="ChEBI" id="CHEBI:29105"/>
        <note>catalytic</note>
    </ligand>
</feature>
<gene>
    <name evidence="7" type="primary">ybeY</name>
    <name evidence="8" type="ORF">A2134_01880</name>
</gene>
<keyword evidence="2 7" id="KW-0540">Nuclease</keyword>
<dbReference type="EC" id="3.1.-.-" evidence="7"/>
<evidence type="ECO:0000256" key="5">
    <source>
        <dbReference type="ARBA" id="ARBA00022801"/>
    </source>
</evidence>
<proteinExistence type="inferred from homology"/>
<evidence type="ECO:0000313" key="8">
    <source>
        <dbReference type="EMBL" id="OGY25886.1"/>
    </source>
</evidence>